<dbReference type="Pfam" id="PF00512">
    <property type="entry name" value="HisKA"/>
    <property type="match status" value="1"/>
</dbReference>
<dbReference type="InterPro" id="IPR000014">
    <property type="entry name" value="PAS"/>
</dbReference>
<evidence type="ECO:0000313" key="14">
    <source>
        <dbReference type="Proteomes" id="UP001069802"/>
    </source>
</evidence>
<reference evidence="13" key="1">
    <citation type="submission" date="2022-12" db="EMBL/GenBank/DDBJ databases">
        <title>Bacterial isolates from different developmental stages of Nematostella vectensis.</title>
        <authorList>
            <person name="Fraune S."/>
        </authorList>
    </citation>
    <scope>NUCLEOTIDE SEQUENCE</scope>
    <source>
        <strain evidence="13">G21630-S1</strain>
    </source>
</reference>
<evidence type="ECO:0000256" key="6">
    <source>
        <dbReference type="ARBA" id="ARBA00022777"/>
    </source>
</evidence>
<evidence type="ECO:0000259" key="10">
    <source>
        <dbReference type="PROSITE" id="PS50109"/>
    </source>
</evidence>
<feature type="domain" description="HAMP" evidence="12">
    <location>
        <begin position="308"/>
        <end position="363"/>
    </location>
</feature>
<evidence type="ECO:0000313" key="13">
    <source>
        <dbReference type="EMBL" id="MCZ4279639.1"/>
    </source>
</evidence>
<dbReference type="NCBIfam" id="TIGR00229">
    <property type="entry name" value="sensory_box"/>
    <property type="match status" value="1"/>
</dbReference>
<dbReference type="SMART" id="SM00387">
    <property type="entry name" value="HATPase_c"/>
    <property type="match status" value="1"/>
</dbReference>
<name>A0ABT4LEY3_9PROT</name>
<dbReference type="EMBL" id="JAPWGY010000001">
    <property type="protein sequence ID" value="MCZ4279639.1"/>
    <property type="molecule type" value="Genomic_DNA"/>
</dbReference>
<keyword evidence="13" id="KW-0067">ATP-binding</keyword>
<evidence type="ECO:0000256" key="5">
    <source>
        <dbReference type="ARBA" id="ARBA00022679"/>
    </source>
</evidence>
<dbReference type="PROSITE" id="PS50113">
    <property type="entry name" value="PAC"/>
    <property type="match status" value="1"/>
</dbReference>
<comment type="subcellular location">
    <subcellularLocation>
        <location evidence="2">Membrane</location>
    </subcellularLocation>
</comment>
<evidence type="ECO:0000256" key="3">
    <source>
        <dbReference type="ARBA" id="ARBA00012438"/>
    </source>
</evidence>
<dbReference type="Pfam" id="PF02518">
    <property type="entry name" value="HATPase_c"/>
    <property type="match status" value="1"/>
</dbReference>
<feature type="compositionally biased region" description="Basic and acidic residues" evidence="8">
    <location>
        <begin position="739"/>
        <end position="753"/>
    </location>
</feature>
<feature type="coiled-coil region" evidence="7">
    <location>
        <begin position="344"/>
        <end position="378"/>
    </location>
</feature>
<evidence type="ECO:0000256" key="4">
    <source>
        <dbReference type="ARBA" id="ARBA00022553"/>
    </source>
</evidence>
<evidence type="ECO:0000256" key="9">
    <source>
        <dbReference type="SAM" id="Phobius"/>
    </source>
</evidence>
<dbReference type="PANTHER" id="PTHR43047:SF72">
    <property type="entry name" value="OSMOSENSING HISTIDINE PROTEIN KINASE SLN1"/>
    <property type="match status" value="1"/>
</dbReference>
<dbReference type="Pfam" id="PF00672">
    <property type="entry name" value="HAMP"/>
    <property type="match status" value="1"/>
</dbReference>
<dbReference type="InterPro" id="IPR036097">
    <property type="entry name" value="HisK_dim/P_sf"/>
</dbReference>
<keyword evidence="14" id="KW-1185">Reference proteome</keyword>
<dbReference type="CDD" id="cd00082">
    <property type="entry name" value="HisKA"/>
    <property type="match status" value="1"/>
</dbReference>
<feature type="domain" description="Histidine kinase" evidence="10">
    <location>
        <begin position="513"/>
        <end position="733"/>
    </location>
</feature>
<dbReference type="GO" id="GO:0005524">
    <property type="term" value="F:ATP binding"/>
    <property type="evidence" value="ECO:0007669"/>
    <property type="project" value="UniProtKB-KW"/>
</dbReference>
<dbReference type="EC" id="2.7.13.3" evidence="3"/>
<evidence type="ECO:0000256" key="7">
    <source>
        <dbReference type="SAM" id="Coils"/>
    </source>
</evidence>
<dbReference type="InterPro" id="IPR036890">
    <property type="entry name" value="HATPase_C_sf"/>
</dbReference>
<feature type="transmembrane region" description="Helical" evidence="9">
    <location>
        <begin position="14"/>
        <end position="37"/>
    </location>
</feature>
<keyword evidence="13" id="KW-0547">Nucleotide-binding</keyword>
<dbReference type="Pfam" id="PF08448">
    <property type="entry name" value="PAS_4"/>
    <property type="match status" value="1"/>
</dbReference>
<evidence type="ECO:0000259" key="11">
    <source>
        <dbReference type="PROSITE" id="PS50113"/>
    </source>
</evidence>
<feature type="region of interest" description="Disordered" evidence="8">
    <location>
        <begin position="732"/>
        <end position="782"/>
    </location>
</feature>
<dbReference type="SMART" id="SM00304">
    <property type="entry name" value="HAMP"/>
    <property type="match status" value="1"/>
</dbReference>
<dbReference type="InterPro" id="IPR035965">
    <property type="entry name" value="PAS-like_dom_sf"/>
</dbReference>
<dbReference type="InterPro" id="IPR013656">
    <property type="entry name" value="PAS_4"/>
</dbReference>
<comment type="caution">
    <text evidence="13">The sequence shown here is derived from an EMBL/GenBank/DDBJ whole genome shotgun (WGS) entry which is preliminary data.</text>
</comment>
<evidence type="ECO:0000259" key="12">
    <source>
        <dbReference type="PROSITE" id="PS50885"/>
    </source>
</evidence>
<dbReference type="Gene3D" id="6.10.340.10">
    <property type="match status" value="1"/>
</dbReference>
<dbReference type="InterPro" id="IPR000700">
    <property type="entry name" value="PAS-assoc_C"/>
</dbReference>
<dbReference type="InterPro" id="IPR003660">
    <property type="entry name" value="HAMP_dom"/>
</dbReference>
<keyword evidence="7" id="KW-0175">Coiled coil</keyword>
<dbReference type="SMART" id="SM00388">
    <property type="entry name" value="HisKA"/>
    <property type="match status" value="1"/>
</dbReference>
<proteinExistence type="predicted"/>
<feature type="domain" description="PAC" evidence="11">
    <location>
        <begin position="443"/>
        <end position="495"/>
    </location>
</feature>
<dbReference type="PRINTS" id="PR00344">
    <property type="entry name" value="BCTRLSENSOR"/>
</dbReference>
<keyword evidence="9" id="KW-0472">Membrane</keyword>
<keyword evidence="5" id="KW-0808">Transferase</keyword>
<evidence type="ECO:0000256" key="8">
    <source>
        <dbReference type="SAM" id="MobiDB-lite"/>
    </source>
</evidence>
<protein>
    <recommendedName>
        <fullName evidence="3">histidine kinase</fullName>
        <ecNumber evidence="3">2.7.13.3</ecNumber>
    </recommendedName>
</protein>
<dbReference type="CDD" id="cd12912">
    <property type="entry name" value="PDC2_MCP_like"/>
    <property type="match status" value="1"/>
</dbReference>
<keyword evidence="4" id="KW-0597">Phosphoprotein</keyword>
<feature type="transmembrane region" description="Helical" evidence="9">
    <location>
        <begin position="284"/>
        <end position="307"/>
    </location>
</feature>
<dbReference type="Proteomes" id="UP001069802">
    <property type="component" value="Unassembled WGS sequence"/>
</dbReference>
<dbReference type="Gene3D" id="3.30.450.20">
    <property type="entry name" value="PAS domain"/>
    <property type="match status" value="2"/>
</dbReference>
<dbReference type="InterPro" id="IPR005467">
    <property type="entry name" value="His_kinase_dom"/>
</dbReference>
<dbReference type="InterPro" id="IPR003594">
    <property type="entry name" value="HATPase_dom"/>
</dbReference>
<dbReference type="InterPro" id="IPR003661">
    <property type="entry name" value="HisK_dim/P_dom"/>
</dbReference>
<evidence type="ECO:0000256" key="1">
    <source>
        <dbReference type="ARBA" id="ARBA00000085"/>
    </source>
</evidence>
<keyword evidence="9" id="KW-1133">Transmembrane helix</keyword>
<organism evidence="13 14">
    <name type="scientific">Kiloniella laminariae</name>
    <dbReference type="NCBI Taxonomy" id="454162"/>
    <lineage>
        <taxon>Bacteria</taxon>
        <taxon>Pseudomonadati</taxon>
        <taxon>Pseudomonadota</taxon>
        <taxon>Alphaproteobacteria</taxon>
        <taxon>Rhodospirillales</taxon>
        <taxon>Kiloniellaceae</taxon>
        <taxon>Kiloniella</taxon>
    </lineage>
</organism>
<sequence>MTISTGKVQPRRLALHHILFIGFTIISTLPVFFLATWAQKSAQNREMAIVEDKHLLFATNIASRLEDYVADTENLFRVLAQSMLTDLPSSQISELLQGIDFNHICLIAPDGTQLKHVEKNALGEVRPEITPDQLTRLGPELLLAGSKVGEIIFSRVLPDENGAPSLFMIRAENNGNYTVANLSTGYLSEVGKSVAFGKKGHAVIVDQTGQVLAHPNPAWRNSMEDLSKIKPVALMLAGKTGITTFFSPFIQAEMIAAYTTVPRIGWGVMIPQPLSELQEETGELHLAAIFITLFGIIAAAMTSWWLARYLTLPVQSVVKAAGEIRAGHHDTRVPAFSSLASREADELIAAFNSMIEEIEKVELQLKQSEQRFRDYASSASDWFWEIDSQGRLIWEIDSKQAGNWGLNFNDVKGRTREELAGDLMSDEQWRPYRKALAEGSEIKGFEYCYLGKDGVVHHAEVDGKPLFDSEGKYIGHRGAASDITARKQIEEKLQQALAEAERTSEAKSEFLATMSHEFRTPLNAILGFSEMIHTRYFGPLGSDKYGDYARHIHESGAHLLALINDILDIASVEAGKRTLLREDIDIKVLFSKCLSTIEKSAEERDIALSLNLQEPLPLLQADTRSLTQITLNLLSNAVKFTNRGGSIALSARVCNGQMRLSVQDTGIGVASEMIPVITEPFAQANSNSPRARQGNGLGLYIVKSLVEAQGGEMTIESALGKGTTITILFPLEQEGEQPPSRDDVPEIIGERPRSVRANRSPQVKQTKTPPEKHPKAVPKKQK</sequence>
<feature type="compositionally biased region" description="Polar residues" evidence="8">
    <location>
        <begin position="757"/>
        <end position="768"/>
    </location>
</feature>
<dbReference type="CDD" id="cd00130">
    <property type="entry name" value="PAS"/>
    <property type="match status" value="1"/>
</dbReference>
<comment type="catalytic activity">
    <reaction evidence="1">
        <text>ATP + protein L-histidine = ADP + protein N-phospho-L-histidine.</text>
        <dbReference type="EC" id="2.7.13.3"/>
    </reaction>
</comment>
<dbReference type="SUPFAM" id="SSF55785">
    <property type="entry name" value="PYP-like sensor domain (PAS domain)"/>
    <property type="match status" value="1"/>
</dbReference>
<dbReference type="CDD" id="cd06225">
    <property type="entry name" value="HAMP"/>
    <property type="match status" value="1"/>
</dbReference>
<dbReference type="RefSeq" id="WP_269421839.1">
    <property type="nucleotide sequence ID" value="NZ_JAPWGY010000001.1"/>
</dbReference>
<dbReference type="PANTHER" id="PTHR43047">
    <property type="entry name" value="TWO-COMPONENT HISTIDINE PROTEIN KINASE"/>
    <property type="match status" value="1"/>
</dbReference>
<dbReference type="PROSITE" id="PS50109">
    <property type="entry name" value="HIS_KIN"/>
    <property type="match status" value="1"/>
</dbReference>
<dbReference type="Gene3D" id="3.30.565.10">
    <property type="entry name" value="Histidine kinase-like ATPase, C-terminal domain"/>
    <property type="match status" value="1"/>
</dbReference>
<dbReference type="Gene3D" id="1.10.287.130">
    <property type="match status" value="1"/>
</dbReference>
<gene>
    <name evidence="13" type="ORF">O4H49_02540</name>
</gene>
<keyword evidence="9" id="KW-0812">Transmembrane</keyword>
<accession>A0ABT4LEY3</accession>
<dbReference type="InterPro" id="IPR004358">
    <property type="entry name" value="Sig_transdc_His_kin-like_C"/>
</dbReference>
<dbReference type="SUPFAM" id="SSF47384">
    <property type="entry name" value="Homodimeric domain of signal transducing histidine kinase"/>
    <property type="match status" value="1"/>
</dbReference>
<keyword evidence="6" id="KW-0418">Kinase</keyword>
<dbReference type="SUPFAM" id="SSF55874">
    <property type="entry name" value="ATPase domain of HSP90 chaperone/DNA topoisomerase II/histidine kinase"/>
    <property type="match status" value="1"/>
</dbReference>
<evidence type="ECO:0000256" key="2">
    <source>
        <dbReference type="ARBA" id="ARBA00004370"/>
    </source>
</evidence>
<dbReference type="PROSITE" id="PS50885">
    <property type="entry name" value="HAMP"/>
    <property type="match status" value="1"/>
</dbReference>